<keyword evidence="2 5" id="KW-0863">Zinc-finger</keyword>
<organism evidence="8 9">
    <name type="scientific">Acanthocheilonema viteae</name>
    <name type="common">Filarial nematode worm</name>
    <name type="synonym">Dipetalonema viteae</name>
    <dbReference type="NCBI Taxonomy" id="6277"/>
    <lineage>
        <taxon>Eukaryota</taxon>
        <taxon>Metazoa</taxon>
        <taxon>Ecdysozoa</taxon>
        <taxon>Nematoda</taxon>
        <taxon>Chromadorea</taxon>
        <taxon>Rhabditida</taxon>
        <taxon>Spirurina</taxon>
        <taxon>Spiruromorpha</taxon>
        <taxon>Filarioidea</taxon>
        <taxon>Onchocercidae</taxon>
        <taxon>Acanthocheilonema</taxon>
    </lineage>
</organism>
<dbReference type="InterPro" id="IPR047335">
    <property type="entry name" value="RUFY1-3"/>
</dbReference>
<dbReference type="InterPro" id="IPR011993">
    <property type="entry name" value="PH-like_dom_sf"/>
</dbReference>
<feature type="domain" description="FYVE-type" evidence="7">
    <location>
        <begin position="533"/>
        <end position="594"/>
    </location>
</feature>
<dbReference type="OrthoDB" id="6537982at2759"/>
<dbReference type="Proteomes" id="UP000276991">
    <property type="component" value="Unassembled WGS sequence"/>
</dbReference>
<dbReference type="STRING" id="6277.A0A498SA98"/>
<dbReference type="PANTHER" id="PTHR45956">
    <property type="entry name" value="RUN AND FYVE DOMAIN-CONTAINING PROTEIN 2-LIKE PROTEIN"/>
    <property type="match status" value="1"/>
</dbReference>
<evidence type="ECO:0000313" key="8">
    <source>
        <dbReference type="EMBL" id="VBB28661.1"/>
    </source>
</evidence>
<dbReference type="CDD" id="cd15721">
    <property type="entry name" value="FYVE_RUFY1_like"/>
    <property type="match status" value="1"/>
</dbReference>
<dbReference type="SUPFAM" id="SSF140741">
    <property type="entry name" value="RUN domain-like"/>
    <property type="match status" value="1"/>
</dbReference>
<evidence type="ECO:0000256" key="4">
    <source>
        <dbReference type="ARBA" id="ARBA00023054"/>
    </source>
</evidence>
<keyword evidence="1" id="KW-0479">Metal-binding</keyword>
<dbReference type="Gene3D" id="1.20.58.900">
    <property type="match status" value="1"/>
</dbReference>
<evidence type="ECO:0000256" key="6">
    <source>
        <dbReference type="SAM" id="Coils"/>
    </source>
</evidence>
<evidence type="ECO:0000256" key="2">
    <source>
        <dbReference type="ARBA" id="ARBA00022771"/>
    </source>
</evidence>
<sequence length="1421" mass="160931">MANGLDQIFLITLRSVGMTEDEYYRQWYQFIWFCCCNRSFTMNVLELFGFDFSTTLTETQELTKDYERSNLLLITRLILRVFLNESMRLRHRIISAEIRSLTDLFVILEKILWHGFRSSVQKTMIALRAPDSELWSCLGKVANVNPDMNESYQCIDRLDNITLNSSASNSSLPEISCHAEETWHLLRKFDYFKLHQPWALIRHDECIGLSGALMALSVLDCNLVLDQAQLGNQPITVELSAYVCLPNLSNNTNGEKEPDMTDEKLLELALDQKNYLEQRNHYLESKVAELKAKLEEVNLSTLKSISLADAAAEHASKMTNEHIATTEALEKEKAVLAQLASEKEDSVRILRQQLADTKKVNVDLYEKIRIVEGKCRQLEKDMINANKRYNYEREQQQQVIDILNKRNSVREMDLEHETETSEMLKKELADKTDEYMQTLNVLEKKQQELVVVNDQLGKLQRQTSELNEKLKQLPVIKQELEELTASYKYKSEKLEDCEKALEELGGHLSESKLKVVELKEELLPLSEAEWEKDGNVLNCKGCNLQFSMSKRKHHCRNCGSIFCNSCTDARVKLPSSAKPVRWTRCYLLCSQPNDISVVVLYVYKNHKQRLKNKETSAISLSTFVGLETGFELKNRNNTMCVITQQDILIVSFQAAEILTMWETWIYHTSFKGSLFYAQLVGAPESSRAHESLNCEVRLHIHDGRIALVDGYPQRLIGFWFLDEIIRVCFNDNKLQFFANDRSGLDDGMYSLVCGRIQLLEKHYNLANKPGLLTAFMKQKEGDGLWYKDKFADSPQTVIQHPTMCSIQNSDVNHFGLSSVHRSSSLKTGNSESPIGAQASYVNVLTDPRFLPLSNVPSMASCCVPYVNYTGEECLHSQSEPSVLSIGHWDKSSCVLLSSSTRDRKTPVLSNTTISSKSLSRADSWPKPLTDEIIRGREMSVLTQKWCAVNDRETKGRFVKQEKKSSTGIKHYDSGNFQEQSGILSGARRKAQLSYFNGTNPSSDSSSEHLQSLGMESRYLNSSREKNWNRAKRIIGGVRKSINDLNACKFSASLDKLALPAMLHHETTVVALSSTDGTNQVERIPDGLKEPEFTTQGLALSLSAQSMNRLPGLIKLPPKKFSLIRARHILTKSLQKSISGSFSKYDGERSANHFNLEDAKCTVPMIDSIESAVKKSRARLLEAERRNSGFTDRASPTNPSSHSVWTTLPENVAVPSTWSNVGPSYVTESCLPSYDRKSPVKTVISTVDECCSAVNLLPIIPDRDSFKKTESLSPASVRMDLLPQMKRPSRDGSFINPLTAAKDTNAEKARTIPLCTAVSLSGSYCNLETKSSRNLPQKSSEVSRIVYVQIDPVATLGAIQTQQTMMRDRARVGNLIKNKRFSSQNNVESKDRSDEGWNRSGFFARRLWRKFPISKSYSDLRF</sequence>
<dbReference type="PROSITE" id="PS50178">
    <property type="entry name" value="ZF_FYVE"/>
    <property type="match status" value="1"/>
</dbReference>
<dbReference type="SUPFAM" id="SSF57903">
    <property type="entry name" value="FYVE/PHD zinc finger"/>
    <property type="match status" value="1"/>
</dbReference>
<dbReference type="Gene3D" id="2.30.29.30">
    <property type="entry name" value="Pleckstrin-homology domain (PH domain)/Phosphotyrosine-binding domain (PTB)"/>
    <property type="match status" value="2"/>
</dbReference>
<evidence type="ECO:0000259" key="7">
    <source>
        <dbReference type="PROSITE" id="PS50178"/>
    </source>
</evidence>
<protein>
    <recommendedName>
        <fullName evidence="7">FYVE-type domain-containing protein</fullName>
    </recommendedName>
</protein>
<feature type="coiled-coil region" evidence="6">
    <location>
        <begin position="273"/>
        <end position="300"/>
    </location>
</feature>
<keyword evidence="9" id="KW-1185">Reference proteome</keyword>
<feature type="coiled-coil region" evidence="6">
    <location>
        <begin position="368"/>
        <end position="469"/>
    </location>
</feature>
<dbReference type="InterPro" id="IPR000306">
    <property type="entry name" value="Znf_FYVE"/>
</dbReference>
<dbReference type="SMART" id="SM00064">
    <property type="entry name" value="FYVE"/>
    <property type="match status" value="1"/>
</dbReference>
<dbReference type="GO" id="GO:0005737">
    <property type="term" value="C:cytoplasm"/>
    <property type="evidence" value="ECO:0007669"/>
    <property type="project" value="TreeGrafter"/>
</dbReference>
<dbReference type="Pfam" id="PF01363">
    <property type="entry name" value="FYVE"/>
    <property type="match status" value="1"/>
</dbReference>
<dbReference type="EMBL" id="UPTC01000448">
    <property type="protein sequence ID" value="VBB28661.1"/>
    <property type="molecule type" value="Genomic_DNA"/>
</dbReference>
<reference evidence="8 9" key="1">
    <citation type="submission" date="2018-08" db="EMBL/GenBank/DDBJ databases">
        <authorList>
            <person name="Laetsch R D."/>
            <person name="Stevens L."/>
            <person name="Kumar S."/>
            <person name="Blaxter L. M."/>
        </authorList>
    </citation>
    <scope>NUCLEOTIDE SEQUENCE [LARGE SCALE GENOMIC DNA]</scope>
</reference>
<proteinExistence type="predicted"/>
<dbReference type="InterPro" id="IPR037213">
    <property type="entry name" value="Run_dom_sf"/>
</dbReference>
<keyword evidence="4 6" id="KW-0175">Coiled coil</keyword>
<evidence type="ECO:0000256" key="1">
    <source>
        <dbReference type="ARBA" id="ARBA00022723"/>
    </source>
</evidence>
<accession>A0A498SA98</accession>
<evidence type="ECO:0000313" key="9">
    <source>
        <dbReference type="Proteomes" id="UP000276991"/>
    </source>
</evidence>
<evidence type="ECO:0000256" key="5">
    <source>
        <dbReference type="PROSITE-ProRule" id="PRU00091"/>
    </source>
</evidence>
<dbReference type="InterPro" id="IPR011011">
    <property type="entry name" value="Znf_FYVE_PHD"/>
</dbReference>
<keyword evidence="3" id="KW-0862">Zinc</keyword>
<dbReference type="PANTHER" id="PTHR45956:SF6">
    <property type="entry name" value="RUN DOMAIN-CONTAINING PROTEIN"/>
    <property type="match status" value="1"/>
</dbReference>
<evidence type="ECO:0000256" key="3">
    <source>
        <dbReference type="ARBA" id="ARBA00022833"/>
    </source>
</evidence>
<dbReference type="GO" id="GO:0008270">
    <property type="term" value="F:zinc ion binding"/>
    <property type="evidence" value="ECO:0007669"/>
    <property type="project" value="UniProtKB-KW"/>
</dbReference>
<gene>
    <name evidence="8" type="ORF">NAV_LOCUS3491</name>
</gene>
<dbReference type="InterPro" id="IPR017455">
    <property type="entry name" value="Znf_FYVE-rel"/>
</dbReference>
<name>A0A498SA98_ACAVI</name>